<dbReference type="InterPro" id="IPR000727">
    <property type="entry name" value="T_SNARE_dom"/>
</dbReference>
<dbReference type="EMBL" id="NBCO01000012">
    <property type="protein sequence ID" value="ORC89543.1"/>
    <property type="molecule type" value="Genomic_DNA"/>
</dbReference>
<keyword evidence="3" id="KW-1133">Transmembrane helix</keyword>
<reference evidence="6 7" key="1">
    <citation type="submission" date="2017-03" db="EMBL/GenBank/DDBJ databases">
        <title>An alternative strategy for trypanosome survival in the mammalian bloodstream revealed through genome and transcriptome analysis of the ubiquitous bovine parasite Trypanosoma (Megatrypanum) theileri.</title>
        <authorList>
            <person name="Kelly S."/>
            <person name="Ivens A."/>
            <person name="Mott A."/>
            <person name="O'Neill E."/>
            <person name="Emms D."/>
            <person name="Macleod O."/>
            <person name="Voorheis P."/>
            <person name="Matthews J."/>
            <person name="Matthews K."/>
            <person name="Carrington M."/>
        </authorList>
    </citation>
    <scope>NUCLEOTIDE SEQUENCE [LARGE SCALE GENOMIC DNA]</scope>
    <source>
        <strain evidence="6">Edinburgh</strain>
    </source>
</reference>
<dbReference type="PANTHER" id="PTHR21136:SF186">
    <property type="entry name" value="MEMBRANE PROTEIN, PUTATIVE-RELATED"/>
    <property type="match status" value="1"/>
</dbReference>
<dbReference type="PRINTS" id="PR00219">
    <property type="entry name" value="SYNAPTOBREVN"/>
</dbReference>
<evidence type="ECO:0000259" key="5">
    <source>
        <dbReference type="PROSITE" id="PS50892"/>
    </source>
</evidence>
<dbReference type="InterPro" id="IPR051097">
    <property type="entry name" value="Synaptobrevin-like_transport"/>
</dbReference>
<feature type="domain" description="V-SNARE coiled-coil homology" evidence="5">
    <location>
        <begin position="155"/>
        <end position="215"/>
    </location>
</feature>
<dbReference type="GO" id="GO:0016192">
    <property type="term" value="P:vesicle-mediated transport"/>
    <property type="evidence" value="ECO:0007669"/>
    <property type="project" value="InterPro"/>
</dbReference>
<dbReference type="OrthoDB" id="190375at2759"/>
<dbReference type="Proteomes" id="UP000192257">
    <property type="component" value="Unassembled WGS sequence"/>
</dbReference>
<dbReference type="CDD" id="cd15843">
    <property type="entry name" value="R-SNARE"/>
    <property type="match status" value="1"/>
</dbReference>
<feature type="domain" description="T-SNARE coiled-coil homology" evidence="4">
    <location>
        <begin position="146"/>
        <end position="208"/>
    </location>
</feature>
<keyword evidence="2" id="KW-0175">Coiled coil</keyword>
<dbReference type="PROSITE" id="PS50192">
    <property type="entry name" value="T_SNARE"/>
    <property type="match status" value="1"/>
</dbReference>
<dbReference type="PROSITE" id="PS50892">
    <property type="entry name" value="V_SNARE"/>
    <property type="match status" value="1"/>
</dbReference>
<dbReference type="GO" id="GO:0015031">
    <property type="term" value="P:protein transport"/>
    <property type="evidence" value="ECO:0007669"/>
    <property type="project" value="UniProtKB-KW"/>
</dbReference>
<accession>A0A1X0NYJ8</accession>
<evidence type="ECO:0000256" key="3">
    <source>
        <dbReference type="SAM" id="Phobius"/>
    </source>
</evidence>
<keyword evidence="1" id="KW-0653">Protein transport</keyword>
<dbReference type="PANTHER" id="PTHR21136">
    <property type="entry name" value="SNARE PROTEINS"/>
    <property type="match status" value="1"/>
</dbReference>
<evidence type="ECO:0000313" key="6">
    <source>
        <dbReference type="EMBL" id="ORC89543.1"/>
    </source>
</evidence>
<dbReference type="AlphaFoldDB" id="A0A1X0NYJ8"/>
<evidence type="ECO:0000259" key="4">
    <source>
        <dbReference type="PROSITE" id="PS50192"/>
    </source>
</evidence>
<dbReference type="GeneID" id="39985073"/>
<dbReference type="STRING" id="67003.A0A1X0NYJ8"/>
<dbReference type="Gene3D" id="1.20.5.110">
    <property type="match status" value="1"/>
</dbReference>
<dbReference type="InterPro" id="IPR001388">
    <property type="entry name" value="Synaptobrevin-like"/>
</dbReference>
<evidence type="ECO:0000313" key="7">
    <source>
        <dbReference type="Proteomes" id="UP000192257"/>
    </source>
</evidence>
<evidence type="ECO:0000256" key="1">
    <source>
        <dbReference type="ARBA" id="ARBA00022927"/>
    </source>
</evidence>
<dbReference type="Pfam" id="PF00957">
    <property type="entry name" value="Synaptobrevin"/>
    <property type="match status" value="1"/>
</dbReference>
<keyword evidence="3" id="KW-0472">Membrane</keyword>
<organism evidence="6 7">
    <name type="scientific">Trypanosoma theileri</name>
    <dbReference type="NCBI Taxonomy" id="67003"/>
    <lineage>
        <taxon>Eukaryota</taxon>
        <taxon>Discoba</taxon>
        <taxon>Euglenozoa</taxon>
        <taxon>Kinetoplastea</taxon>
        <taxon>Metakinetoplastina</taxon>
        <taxon>Trypanosomatida</taxon>
        <taxon>Trypanosomatidae</taxon>
        <taxon>Trypanosoma</taxon>
    </lineage>
</organism>
<dbReference type="GO" id="GO:0016020">
    <property type="term" value="C:membrane"/>
    <property type="evidence" value="ECO:0007669"/>
    <property type="project" value="InterPro"/>
</dbReference>
<proteinExistence type="predicted"/>
<comment type="caution">
    <text evidence="6">The sequence shown here is derived from an EMBL/GenBank/DDBJ whole genome shotgun (WGS) entry which is preliminary data.</text>
</comment>
<keyword evidence="3" id="KW-0812">Transmembrane</keyword>
<feature type="transmembrane region" description="Helical" evidence="3">
    <location>
        <begin position="221"/>
        <end position="239"/>
    </location>
</feature>
<protein>
    <submittedName>
        <fullName evidence="6">Vesicule-associated membrane protein</fullName>
    </submittedName>
</protein>
<dbReference type="VEuPathDB" id="TriTrypDB:TM35_000123180"/>
<sequence>MQNDTKMYGGVVVRLADRMLLCKAPGYPTQDISIPSTAWAELVSKCSVPNFRGSAFITVDNNSNSEASALSTAMDGPPQLSYHILSDNELAFALLGGKDVSRRQGHAALDEVAKTFRKMFVENVSKLNPKSVDVFVKPYRDVMLRMSESGDSEDKVKRVKKAVEEVKDLALDNVERVIQRGQRIDDIVQTTEDLQFQAQGFQRSSRDLRQQLWWNSVRGKLIFGGVALFFIMVVFFVFFSGGKDNSNTK</sequence>
<evidence type="ECO:0000256" key="2">
    <source>
        <dbReference type="PROSITE-ProRule" id="PRU00290"/>
    </source>
</evidence>
<dbReference type="SUPFAM" id="SSF58038">
    <property type="entry name" value="SNARE fusion complex"/>
    <property type="match status" value="1"/>
</dbReference>
<dbReference type="InterPro" id="IPR042855">
    <property type="entry name" value="V_SNARE_CC"/>
</dbReference>
<name>A0A1X0NYJ8_9TRYP</name>
<keyword evidence="1" id="KW-0813">Transport</keyword>
<keyword evidence="7" id="KW-1185">Reference proteome</keyword>
<gene>
    <name evidence="6" type="ORF">TM35_000123180</name>
</gene>
<dbReference type="RefSeq" id="XP_028883609.1">
    <property type="nucleotide sequence ID" value="XM_029025293.1"/>
</dbReference>